<protein>
    <submittedName>
        <fullName evidence="1">Uncharacterized protein</fullName>
    </submittedName>
</protein>
<gene>
    <name evidence="1" type="ORF">OTI717_LOCUS15195</name>
</gene>
<sequence>VDGVEVNEAILLNDDYIE</sequence>
<evidence type="ECO:0000313" key="2">
    <source>
        <dbReference type="Proteomes" id="UP000663823"/>
    </source>
</evidence>
<proteinExistence type="predicted"/>
<dbReference type="EMBL" id="CAJOAX010001770">
    <property type="protein sequence ID" value="CAF3744099.1"/>
    <property type="molecule type" value="Genomic_DNA"/>
</dbReference>
<organism evidence="1 2">
    <name type="scientific">Rotaria sordida</name>
    <dbReference type="NCBI Taxonomy" id="392033"/>
    <lineage>
        <taxon>Eukaryota</taxon>
        <taxon>Metazoa</taxon>
        <taxon>Spiralia</taxon>
        <taxon>Gnathifera</taxon>
        <taxon>Rotifera</taxon>
        <taxon>Eurotatoria</taxon>
        <taxon>Bdelloidea</taxon>
        <taxon>Philodinida</taxon>
        <taxon>Philodinidae</taxon>
        <taxon>Rotaria</taxon>
    </lineage>
</organism>
<dbReference type="Proteomes" id="UP000663823">
    <property type="component" value="Unassembled WGS sequence"/>
</dbReference>
<dbReference type="AlphaFoldDB" id="A0A818XQF2"/>
<name>A0A818XQF2_9BILA</name>
<comment type="caution">
    <text evidence="1">The sequence shown here is derived from an EMBL/GenBank/DDBJ whole genome shotgun (WGS) entry which is preliminary data.</text>
</comment>
<feature type="non-terminal residue" evidence="1">
    <location>
        <position position="1"/>
    </location>
</feature>
<evidence type="ECO:0000313" key="1">
    <source>
        <dbReference type="EMBL" id="CAF3744099.1"/>
    </source>
</evidence>
<accession>A0A818XQF2</accession>
<reference evidence="1" key="1">
    <citation type="submission" date="2021-02" db="EMBL/GenBank/DDBJ databases">
        <authorList>
            <person name="Nowell W R."/>
        </authorList>
    </citation>
    <scope>NUCLEOTIDE SEQUENCE</scope>
</reference>